<evidence type="ECO:0000313" key="3">
    <source>
        <dbReference type="Proteomes" id="UP000830116"/>
    </source>
</evidence>
<feature type="transmembrane region" description="Helical" evidence="1">
    <location>
        <begin position="6"/>
        <end position="26"/>
    </location>
</feature>
<keyword evidence="3" id="KW-1185">Reference proteome</keyword>
<reference evidence="2" key="1">
    <citation type="submission" date="2022-03" db="EMBL/GenBank/DDBJ databases">
        <title>Genome Identification and Characterization of new species Bdellovibrio reynosense LBG001 sp. nov. from a Mexico soil sample.</title>
        <authorList>
            <person name="Camilli A."/>
            <person name="Ajao Y."/>
            <person name="Guo X."/>
        </authorList>
    </citation>
    <scope>NUCLEOTIDE SEQUENCE</scope>
    <source>
        <strain evidence="2">LBG001</strain>
    </source>
</reference>
<proteinExistence type="predicted"/>
<sequence>MQLRFFELWVLKFISLLGGCLTCFYFQSQWGFNPVTAAALTGLIGSFIPDTKKIESAHIHATVYIGAFIAMGSKVVMAGFPQILFVSILGTTIYFFISPYIKGFGGRMGFVAFISSILGFALRNWL</sequence>
<keyword evidence="1" id="KW-0812">Transmembrane</keyword>
<evidence type="ECO:0000313" key="2">
    <source>
        <dbReference type="EMBL" id="UOF01537.1"/>
    </source>
</evidence>
<dbReference type="Proteomes" id="UP000830116">
    <property type="component" value="Chromosome"/>
</dbReference>
<feature type="transmembrane region" description="Helical" evidence="1">
    <location>
        <begin position="75"/>
        <end position="97"/>
    </location>
</feature>
<accession>A0ABY4C970</accession>
<keyword evidence="1" id="KW-1133">Transmembrane helix</keyword>
<evidence type="ECO:0008006" key="4">
    <source>
        <dbReference type="Google" id="ProtNLM"/>
    </source>
</evidence>
<protein>
    <recommendedName>
        <fullName evidence="4">HPP family protein</fullName>
    </recommendedName>
</protein>
<dbReference type="RefSeq" id="WP_243537977.1">
    <property type="nucleotide sequence ID" value="NZ_CP093442.1"/>
</dbReference>
<organism evidence="2 3">
    <name type="scientific">Bdellovibrio reynosensis</name>
    <dbReference type="NCBI Taxonomy" id="2835041"/>
    <lineage>
        <taxon>Bacteria</taxon>
        <taxon>Pseudomonadati</taxon>
        <taxon>Bdellovibrionota</taxon>
        <taxon>Bdellovibrionia</taxon>
        <taxon>Bdellovibrionales</taxon>
        <taxon>Pseudobdellovibrionaceae</taxon>
        <taxon>Bdellovibrio</taxon>
    </lineage>
</organism>
<gene>
    <name evidence="2" type="ORF">MNR06_01035</name>
</gene>
<dbReference type="EMBL" id="CP093442">
    <property type="protein sequence ID" value="UOF01537.1"/>
    <property type="molecule type" value="Genomic_DNA"/>
</dbReference>
<feature type="transmembrane region" description="Helical" evidence="1">
    <location>
        <begin position="103"/>
        <end position="122"/>
    </location>
</feature>
<name>A0ABY4C970_9BACT</name>
<evidence type="ECO:0000256" key="1">
    <source>
        <dbReference type="SAM" id="Phobius"/>
    </source>
</evidence>
<keyword evidence="1" id="KW-0472">Membrane</keyword>